<dbReference type="Proteomes" id="UP000685013">
    <property type="component" value="Chromosome 5"/>
</dbReference>
<gene>
    <name evidence="1" type="ORF">SDJN03_08020</name>
</gene>
<proteinExistence type="predicted"/>
<reference evidence="1 2" key="1">
    <citation type="journal article" date="2021" name="Hortic Res">
        <title>The domestication of Cucurbita argyrosperma as revealed by the genome of its wild relative.</title>
        <authorList>
            <person name="Barrera-Redondo J."/>
            <person name="Sanchez-de la Vega G."/>
            <person name="Aguirre-Liguori J.A."/>
            <person name="Castellanos-Morales G."/>
            <person name="Gutierrez-Guerrero Y.T."/>
            <person name="Aguirre-Dugua X."/>
            <person name="Aguirre-Planter E."/>
            <person name="Tenaillon M.I."/>
            <person name="Lira-Saade R."/>
            <person name="Eguiarte L.E."/>
        </authorList>
    </citation>
    <scope>NUCLEOTIDE SEQUENCE [LARGE SCALE GENOMIC DNA]</scope>
    <source>
        <strain evidence="1">JBR-2021</strain>
    </source>
</reference>
<name>A0AAV6NKM9_9ROSI</name>
<organism evidence="1 2">
    <name type="scientific">Cucurbita argyrosperma subsp. sororia</name>
    <dbReference type="NCBI Taxonomy" id="37648"/>
    <lineage>
        <taxon>Eukaryota</taxon>
        <taxon>Viridiplantae</taxon>
        <taxon>Streptophyta</taxon>
        <taxon>Embryophyta</taxon>
        <taxon>Tracheophyta</taxon>
        <taxon>Spermatophyta</taxon>
        <taxon>Magnoliopsida</taxon>
        <taxon>eudicotyledons</taxon>
        <taxon>Gunneridae</taxon>
        <taxon>Pentapetalae</taxon>
        <taxon>rosids</taxon>
        <taxon>fabids</taxon>
        <taxon>Cucurbitales</taxon>
        <taxon>Cucurbitaceae</taxon>
        <taxon>Cucurbiteae</taxon>
        <taxon>Cucurbita</taxon>
    </lineage>
</organism>
<dbReference type="EMBL" id="JAGKQH010000005">
    <property type="protein sequence ID" value="KAG6598242.1"/>
    <property type="molecule type" value="Genomic_DNA"/>
</dbReference>
<protein>
    <submittedName>
        <fullName evidence="1">Uncharacterized protein</fullName>
    </submittedName>
</protein>
<feature type="non-terminal residue" evidence="1">
    <location>
        <position position="1"/>
    </location>
</feature>
<evidence type="ECO:0000313" key="2">
    <source>
        <dbReference type="Proteomes" id="UP000685013"/>
    </source>
</evidence>
<keyword evidence="2" id="KW-1185">Reference proteome</keyword>
<comment type="caution">
    <text evidence="1">The sequence shown here is derived from an EMBL/GenBank/DDBJ whole genome shotgun (WGS) entry which is preliminary data.</text>
</comment>
<sequence length="183" mass="20580">MDDTRKIIPRSRGHLIDAFFGVYDDQGGRKAAEFVANVASGFLDLGLGSGVCCVTALIPRRRRFSHSFNSRDAHLKDWVLAEPDSKVGNQETVDVVTQPRLMDKSFRISKDSFPSHFSQQFHCKVQTMEEKPSLQMVFSIIKCVQFFLPRPSFSTFRAASSDNGFFPLAKHKLPRSCPPAPLK</sequence>
<evidence type="ECO:0000313" key="1">
    <source>
        <dbReference type="EMBL" id="KAG6598242.1"/>
    </source>
</evidence>
<accession>A0AAV6NKM9</accession>
<dbReference type="AlphaFoldDB" id="A0AAV6NKM9"/>